<dbReference type="AlphaFoldDB" id="X1VFX6"/>
<name>X1VFX6_9ZZZZ</name>
<dbReference type="EMBL" id="BARW01034389">
    <property type="protein sequence ID" value="GAJ05895.1"/>
    <property type="molecule type" value="Genomic_DNA"/>
</dbReference>
<organism evidence="1">
    <name type="scientific">marine sediment metagenome</name>
    <dbReference type="NCBI Taxonomy" id="412755"/>
    <lineage>
        <taxon>unclassified sequences</taxon>
        <taxon>metagenomes</taxon>
        <taxon>ecological metagenomes</taxon>
    </lineage>
</organism>
<evidence type="ECO:0000313" key="1">
    <source>
        <dbReference type="EMBL" id="GAJ05895.1"/>
    </source>
</evidence>
<sequence length="52" mass="5984">VTDIMKSNIPEINSITYSALPPEASFERNILKSTPEYKKLADILRKKHPEKK</sequence>
<proteinExistence type="predicted"/>
<accession>X1VFX6</accession>
<reference evidence="1" key="1">
    <citation type="journal article" date="2014" name="Front. Microbiol.">
        <title>High frequency of phylogenetically diverse reductive dehalogenase-homologous genes in deep subseafloor sedimentary metagenomes.</title>
        <authorList>
            <person name="Kawai M."/>
            <person name="Futagami T."/>
            <person name="Toyoda A."/>
            <person name="Takaki Y."/>
            <person name="Nishi S."/>
            <person name="Hori S."/>
            <person name="Arai W."/>
            <person name="Tsubouchi T."/>
            <person name="Morono Y."/>
            <person name="Uchiyama I."/>
            <person name="Ito T."/>
            <person name="Fujiyama A."/>
            <person name="Inagaki F."/>
            <person name="Takami H."/>
        </authorList>
    </citation>
    <scope>NUCLEOTIDE SEQUENCE</scope>
    <source>
        <strain evidence="1">Expedition CK06-06</strain>
    </source>
</reference>
<feature type="non-terminal residue" evidence="1">
    <location>
        <position position="1"/>
    </location>
</feature>
<gene>
    <name evidence="1" type="ORF">S12H4_53913</name>
</gene>
<comment type="caution">
    <text evidence="1">The sequence shown here is derived from an EMBL/GenBank/DDBJ whole genome shotgun (WGS) entry which is preliminary data.</text>
</comment>
<protein>
    <submittedName>
        <fullName evidence="1">Uncharacterized protein</fullName>
    </submittedName>
</protein>